<dbReference type="InterPro" id="IPR052380">
    <property type="entry name" value="Viral_DNA_packaging_terminase"/>
</dbReference>
<accession>A0A8S5SCA3</accession>
<reference evidence="1" key="1">
    <citation type="journal article" date="2021" name="Proc. Natl. Acad. Sci. U.S.A.">
        <title>A Catalog of Tens of Thousands of Viruses from Human Metagenomes Reveals Hidden Associations with Chronic Diseases.</title>
        <authorList>
            <person name="Tisza M.J."/>
            <person name="Buck C.B."/>
        </authorList>
    </citation>
    <scope>NUCLEOTIDE SEQUENCE</scope>
    <source>
        <strain evidence="1">CtqBc4</strain>
    </source>
</reference>
<protein>
    <submittedName>
        <fullName evidence="1">Large terminase</fullName>
    </submittedName>
</protein>
<evidence type="ECO:0000313" key="1">
    <source>
        <dbReference type="EMBL" id="DAF48569.1"/>
    </source>
</evidence>
<dbReference type="NCBIfam" id="TIGR01547">
    <property type="entry name" value="phage_term_2"/>
    <property type="match status" value="1"/>
</dbReference>
<organism evidence="1">
    <name type="scientific">Siphoviridae sp. ctqBc4</name>
    <dbReference type="NCBI Taxonomy" id="2827945"/>
    <lineage>
        <taxon>Viruses</taxon>
        <taxon>Duplodnaviria</taxon>
        <taxon>Heunggongvirae</taxon>
        <taxon>Uroviricota</taxon>
        <taxon>Caudoviricetes</taxon>
    </lineage>
</organism>
<dbReference type="Pfam" id="PF03237">
    <property type="entry name" value="Terminase_6N"/>
    <property type="match status" value="1"/>
</dbReference>
<proteinExistence type="predicted"/>
<dbReference type="InterPro" id="IPR027417">
    <property type="entry name" value="P-loop_NTPase"/>
</dbReference>
<name>A0A8S5SCA3_9CAUD</name>
<dbReference type="EMBL" id="BK032570">
    <property type="protein sequence ID" value="DAF48569.1"/>
    <property type="molecule type" value="Genomic_DNA"/>
</dbReference>
<dbReference type="PANTHER" id="PTHR39184">
    <property type="match status" value="1"/>
</dbReference>
<dbReference type="PANTHER" id="PTHR39184:SF1">
    <property type="entry name" value="PBSX PHAGE TERMINASE LARGE SUBUNIT"/>
    <property type="match status" value="1"/>
</dbReference>
<dbReference type="Gene3D" id="3.30.420.280">
    <property type="match status" value="1"/>
</dbReference>
<sequence length="358" mass="40544">MAGLPGINLILGVSLGNIERNVLTPMRDRFGDAMVGGIRGTENTATLFGEKVYCLGAEKRSQVSKLKGAEVKFCYCDELADISEDVFEMLKSRLSLTYSECHAACNPASPRHWLKRFLDTDGLDVYDQHYTIDDNPHLPRSYVDELRREYAGTVYYDRYILGRWTQAEGLIYPDFEHAMEDDWHGEAVREVVSMDYGTLNATAALRWQLDAEGIWHVVGEYYHSGRDTQRQKTDAEYVEDMRAFAPGAELFVIDPSAASFIAAMRSAGMRVRPARNEVLDGIRHVATAMREGTVRIGTGCKCLADELAGYVWDERAEVDRPVKVADHACDALRYGVETMRMYNRERPYRSLLDGSDYR</sequence>
<dbReference type="InterPro" id="IPR006437">
    <property type="entry name" value="Phage_terminase_lsu"/>
</dbReference>
<dbReference type="Gene3D" id="3.40.50.300">
    <property type="entry name" value="P-loop containing nucleotide triphosphate hydrolases"/>
    <property type="match status" value="1"/>
</dbReference>